<dbReference type="Gene3D" id="3.30.420.10">
    <property type="entry name" value="Ribonuclease H-like superfamily/Ribonuclease H"/>
    <property type="match status" value="1"/>
</dbReference>
<proteinExistence type="predicted"/>
<dbReference type="GO" id="GO:0003676">
    <property type="term" value="F:nucleic acid binding"/>
    <property type="evidence" value="ECO:0007669"/>
    <property type="project" value="InterPro"/>
</dbReference>
<accession>A0A6A5SZZ8</accession>
<dbReference type="OrthoDB" id="3943628at2759"/>
<dbReference type="EMBL" id="ML976004">
    <property type="protein sequence ID" value="KAF1946295.1"/>
    <property type="molecule type" value="Genomic_DNA"/>
</dbReference>
<dbReference type="AlphaFoldDB" id="A0A6A5SZZ8"/>
<gene>
    <name evidence="1" type="ORF">EJ02DRAFT_496461</name>
</gene>
<name>A0A6A5SZZ8_9PLEO</name>
<dbReference type="InterPro" id="IPR036397">
    <property type="entry name" value="RNaseH_sf"/>
</dbReference>
<protein>
    <recommendedName>
        <fullName evidence="3">Tc1-like transposase DDE domain-containing protein</fullName>
    </recommendedName>
</protein>
<keyword evidence="2" id="KW-1185">Reference proteome</keyword>
<sequence>MYFYKVPGNKNGKLSLKVYRDQILEPIVKPWLERGDSFILEEDNDSGHGGGSSSNIVAAWKRKYGLDSYFNCSNSPDLAPIENCWQPPKQYLKRFPHWDEFETRELAHEAWQSISQKFINERVDSMPQRLQDCIEMEGRMTGY</sequence>
<evidence type="ECO:0000313" key="2">
    <source>
        <dbReference type="Proteomes" id="UP000800038"/>
    </source>
</evidence>
<dbReference type="Proteomes" id="UP000800038">
    <property type="component" value="Unassembled WGS sequence"/>
</dbReference>
<reference evidence="1" key="1">
    <citation type="journal article" date="2020" name="Stud. Mycol.">
        <title>101 Dothideomycetes genomes: a test case for predicting lifestyles and emergence of pathogens.</title>
        <authorList>
            <person name="Haridas S."/>
            <person name="Albert R."/>
            <person name="Binder M."/>
            <person name="Bloem J."/>
            <person name="Labutti K."/>
            <person name="Salamov A."/>
            <person name="Andreopoulos B."/>
            <person name="Baker S."/>
            <person name="Barry K."/>
            <person name="Bills G."/>
            <person name="Bluhm B."/>
            <person name="Cannon C."/>
            <person name="Castanera R."/>
            <person name="Culley D."/>
            <person name="Daum C."/>
            <person name="Ezra D."/>
            <person name="Gonzalez J."/>
            <person name="Henrissat B."/>
            <person name="Kuo A."/>
            <person name="Liang C."/>
            <person name="Lipzen A."/>
            <person name="Lutzoni F."/>
            <person name="Magnuson J."/>
            <person name="Mondo S."/>
            <person name="Nolan M."/>
            <person name="Ohm R."/>
            <person name="Pangilinan J."/>
            <person name="Park H.-J."/>
            <person name="Ramirez L."/>
            <person name="Alfaro M."/>
            <person name="Sun H."/>
            <person name="Tritt A."/>
            <person name="Yoshinaga Y."/>
            <person name="Zwiers L.-H."/>
            <person name="Turgeon B."/>
            <person name="Goodwin S."/>
            <person name="Spatafora J."/>
            <person name="Crous P."/>
            <person name="Grigoriev I."/>
        </authorList>
    </citation>
    <scope>NUCLEOTIDE SEQUENCE</scope>
    <source>
        <strain evidence="1">CBS 161.51</strain>
    </source>
</reference>
<evidence type="ECO:0000313" key="1">
    <source>
        <dbReference type="EMBL" id="KAF1946295.1"/>
    </source>
</evidence>
<organism evidence="1 2">
    <name type="scientific">Clathrospora elynae</name>
    <dbReference type="NCBI Taxonomy" id="706981"/>
    <lineage>
        <taxon>Eukaryota</taxon>
        <taxon>Fungi</taxon>
        <taxon>Dikarya</taxon>
        <taxon>Ascomycota</taxon>
        <taxon>Pezizomycotina</taxon>
        <taxon>Dothideomycetes</taxon>
        <taxon>Pleosporomycetidae</taxon>
        <taxon>Pleosporales</taxon>
        <taxon>Diademaceae</taxon>
        <taxon>Clathrospora</taxon>
    </lineage>
</organism>
<evidence type="ECO:0008006" key="3">
    <source>
        <dbReference type="Google" id="ProtNLM"/>
    </source>
</evidence>